<dbReference type="Proteomes" id="UP000709466">
    <property type="component" value="Unassembled WGS sequence"/>
</dbReference>
<dbReference type="RefSeq" id="WP_167638436.1">
    <property type="nucleotide sequence ID" value="NZ_JAATOP010000007.1"/>
</dbReference>
<sequence>MNKPHNTDHIWKRAEIESPCVKLCSIHPETKTCVGCKRTMEEIGNWSRYTPEKRREIMTELPQRNQELKQRRGGRAARLSL</sequence>
<organism evidence="2 3">
    <name type="scientific">Marivivens donghaensis</name>
    <dbReference type="NCBI Taxonomy" id="1699413"/>
    <lineage>
        <taxon>Bacteria</taxon>
        <taxon>Pseudomonadati</taxon>
        <taxon>Pseudomonadota</taxon>
        <taxon>Alphaproteobacteria</taxon>
        <taxon>Rhodobacterales</taxon>
        <taxon>Paracoccaceae</taxon>
        <taxon>Marivivens group</taxon>
        <taxon>Marivivens</taxon>
    </lineage>
</organism>
<proteinExistence type="predicted"/>
<protein>
    <submittedName>
        <fullName evidence="2">DUF1289 domain-containing protein</fullName>
    </submittedName>
</protein>
<evidence type="ECO:0000256" key="1">
    <source>
        <dbReference type="SAM" id="MobiDB-lite"/>
    </source>
</evidence>
<gene>
    <name evidence="2" type="ORF">HCZ30_11485</name>
</gene>
<dbReference type="InterPro" id="IPR010710">
    <property type="entry name" value="DUF1289"/>
</dbReference>
<evidence type="ECO:0000313" key="3">
    <source>
        <dbReference type="Proteomes" id="UP000709466"/>
    </source>
</evidence>
<dbReference type="EMBL" id="JAATOP010000007">
    <property type="protein sequence ID" value="NIY73052.1"/>
    <property type="molecule type" value="Genomic_DNA"/>
</dbReference>
<evidence type="ECO:0000313" key="2">
    <source>
        <dbReference type="EMBL" id="NIY73052.1"/>
    </source>
</evidence>
<feature type="region of interest" description="Disordered" evidence="1">
    <location>
        <begin position="60"/>
        <end position="81"/>
    </location>
</feature>
<comment type="caution">
    <text evidence="2">The sequence shown here is derived from an EMBL/GenBank/DDBJ whole genome shotgun (WGS) entry which is preliminary data.</text>
</comment>
<keyword evidence="3" id="KW-1185">Reference proteome</keyword>
<dbReference type="PANTHER" id="PTHR35175">
    <property type="entry name" value="DUF1289 DOMAIN-CONTAINING PROTEIN"/>
    <property type="match status" value="1"/>
</dbReference>
<name>A0ABX0W0W2_9RHOB</name>
<reference evidence="2 3" key="1">
    <citation type="submission" date="2020-03" db="EMBL/GenBank/DDBJ databases">
        <title>Bacterial isolates of synthetic phycosphere.</title>
        <authorList>
            <person name="Fu H."/>
            <person name="Moran M.A."/>
        </authorList>
    </citation>
    <scope>NUCLEOTIDE SEQUENCE [LARGE SCALE GENOMIC DNA]</scope>
    <source>
        <strain evidence="2 3">HF1</strain>
    </source>
</reference>
<dbReference type="Pfam" id="PF06945">
    <property type="entry name" value="DUF1289"/>
    <property type="match status" value="1"/>
</dbReference>
<accession>A0ABX0W0W2</accession>
<dbReference type="PANTHER" id="PTHR35175:SF2">
    <property type="entry name" value="DUF1289 DOMAIN-CONTAINING PROTEIN"/>
    <property type="match status" value="1"/>
</dbReference>